<evidence type="ECO:0000256" key="4">
    <source>
        <dbReference type="ARBA" id="ARBA00022525"/>
    </source>
</evidence>
<dbReference type="PANTHER" id="PTHR15001">
    <property type="entry name" value="BETA-DEFENSIN 123-RELATED"/>
    <property type="match status" value="1"/>
</dbReference>
<dbReference type="Pfam" id="PF13841">
    <property type="entry name" value="Defensin_beta_2"/>
    <property type="match status" value="1"/>
</dbReference>
<sequence>MISPMLAFIVCGLLTQVTKAAWYQPIKCWKNDVGYCRIRCLDNERYIYLCKNKVSCCILRVLSGEKYPRPQPRPSVAFPELVTFPDNFVSVSPGTRLNDEVKFKETPAVTVKSTSATVKSTLAAVMSTPAAVMSTPAAVMSTPAAVKPTYSKTVAVMTTPNPTMKTSHSGPLTAKTTFPNSGTMQTTHSETLNHPF</sequence>
<evidence type="ECO:0000313" key="13">
    <source>
        <dbReference type="EMBL" id="CAH6777091.1"/>
    </source>
</evidence>
<feature type="region of interest" description="Disordered" evidence="11">
    <location>
        <begin position="161"/>
        <end position="196"/>
    </location>
</feature>
<evidence type="ECO:0000256" key="7">
    <source>
        <dbReference type="ARBA" id="ARBA00022940"/>
    </source>
</evidence>
<evidence type="ECO:0000256" key="5">
    <source>
        <dbReference type="ARBA" id="ARBA00022529"/>
    </source>
</evidence>
<proteinExistence type="inferred from homology"/>
<organism evidence="13 14">
    <name type="scientific">Phodopus roborovskii</name>
    <name type="common">Roborovski's desert hamster</name>
    <name type="synonym">Cricetulus roborovskii</name>
    <dbReference type="NCBI Taxonomy" id="109678"/>
    <lineage>
        <taxon>Eukaryota</taxon>
        <taxon>Metazoa</taxon>
        <taxon>Chordata</taxon>
        <taxon>Craniata</taxon>
        <taxon>Vertebrata</taxon>
        <taxon>Euteleostomi</taxon>
        <taxon>Mammalia</taxon>
        <taxon>Eutheria</taxon>
        <taxon>Euarchontoglires</taxon>
        <taxon>Glires</taxon>
        <taxon>Rodentia</taxon>
        <taxon>Myomorpha</taxon>
        <taxon>Muroidea</taxon>
        <taxon>Cricetidae</taxon>
        <taxon>Cricetinae</taxon>
        <taxon>Phodopus</taxon>
    </lineage>
</organism>
<feature type="signal peptide" evidence="10">
    <location>
        <begin position="1"/>
        <end position="20"/>
    </location>
</feature>
<reference evidence="13" key="1">
    <citation type="submission" date="2022-06" db="EMBL/GenBank/DDBJ databases">
        <authorList>
            <person name="Andreotti S."/>
            <person name="Wyler E."/>
        </authorList>
    </citation>
    <scope>NUCLEOTIDE SEQUENCE</scope>
</reference>
<evidence type="ECO:0000259" key="12">
    <source>
        <dbReference type="Pfam" id="PF13841"/>
    </source>
</evidence>
<comment type="caution">
    <text evidence="13">The sequence shown here is derived from an EMBL/GenBank/DDBJ whole genome shotgun (WGS) entry which is preliminary data.</text>
</comment>
<dbReference type="InterPro" id="IPR025933">
    <property type="entry name" value="Beta_defensin_dom"/>
</dbReference>
<dbReference type="InterPro" id="IPR050544">
    <property type="entry name" value="Beta-defensin"/>
</dbReference>
<feature type="chain" id="PRO_5043098824" description="Beta-defensin" evidence="10">
    <location>
        <begin position="21"/>
        <end position="196"/>
    </location>
</feature>
<evidence type="ECO:0000313" key="14">
    <source>
        <dbReference type="Proteomes" id="UP001152836"/>
    </source>
</evidence>
<name>A0AAU9YRW2_PHORO</name>
<gene>
    <name evidence="13" type="primary">Defb26</name>
    <name evidence="13" type="ORF">PHOROB_LOCUS1067</name>
</gene>
<evidence type="ECO:0000256" key="8">
    <source>
        <dbReference type="ARBA" id="ARBA00023022"/>
    </source>
</evidence>
<keyword evidence="4 10" id="KW-0964">Secreted</keyword>
<evidence type="ECO:0000256" key="9">
    <source>
        <dbReference type="ARBA" id="ARBA00023157"/>
    </source>
</evidence>
<keyword evidence="14" id="KW-1185">Reference proteome</keyword>
<keyword evidence="9" id="KW-1015">Disulfide bond</keyword>
<evidence type="ECO:0000256" key="11">
    <source>
        <dbReference type="SAM" id="MobiDB-lite"/>
    </source>
</evidence>
<keyword evidence="8 10" id="KW-0044">Antibiotic</keyword>
<comment type="similarity">
    <text evidence="3 10">Belongs to the beta-defensin family.</text>
</comment>
<feature type="domain" description="Beta-defensin" evidence="12">
    <location>
        <begin position="27"/>
        <end position="57"/>
    </location>
</feature>
<keyword evidence="6 10" id="KW-0732">Signal</keyword>
<dbReference type="PANTHER" id="PTHR15001:SF12">
    <property type="entry name" value="BETA-DEFENSIN 125"/>
    <property type="match status" value="1"/>
</dbReference>
<dbReference type="Proteomes" id="UP001152836">
    <property type="component" value="Unassembled WGS sequence"/>
</dbReference>
<keyword evidence="7 10" id="KW-0211">Defensin</keyword>
<comment type="function">
    <text evidence="1 10">Has antibacterial activity.</text>
</comment>
<dbReference type="GO" id="GO:0005576">
    <property type="term" value="C:extracellular region"/>
    <property type="evidence" value="ECO:0007669"/>
    <property type="project" value="UniProtKB-SubCell"/>
</dbReference>
<dbReference type="GO" id="GO:0042742">
    <property type="term" value="P:defense response to bacterium"/>
    <property type="evidence" value="ECO:0007669"/>
    <property type="project" value="UniProtKB-UniRule"/>
</dbReference>
<evidence type="ECO:0000256" key="1">
    <source>
        <dbReference type="ARBA" id="ARBA00002878"/>
    </source>
</evidence>
<evidence type="ECO:0000256" key="6">
    <source>
        <dbReference type="ARBA" id="ARBA00022729"/>
    </source>
</evidence>
<keyword evidence="5 10" id="KW-0929">Antimicrobial</keyword>
<evidence type="ECO:0000256" key="3">
    <source>
        <dbReference type="ARBA" id="ARBA00007371"/>
    </source>
</evidence>
<evidence type="ECO:0000256" key="2">
    <source>
        <dbReference type="ARBA" id="ARBA00004613"/>
    </source>
</evidence>
<dbReference type="EMBL" id="CALSGD010000248">
    <property type="protein sequence ID" value="CAH6777091.1"/>
    <property type="molecule type" value="Genomic_DNA"/>
</dbReference>
<dbReference type="AlphaFoldDB" id="A0AAU9YRW2"/>
<dbReference type="GO" id="GO:0045087">
    <property type="term" value="P:innate immune response"/>
    <property type="evidence" value="ECO:0007669"/>
    <property type="project" value="InterPro"/>
</dbReference>
<accession>A0AAU9YRW2</accession>
<evidence type="ECO:0000256" key="10">
    <source>
        <dbReference type="RuleBase" id="RU231113"/>
    </source>
</evidence>
<protein>
    <recommendedName>
        <fullName evidence="10">Beta-defensin</fullName>
    </recommendedName>
</protein>
<comment type="subcellular location">
    <subcellularLocation>
        <location evidence="2 10">Secreted</location>
    </subcellularLocation>
</comment>